<gene>
    <name evidence="2" type="primary">Nipbl_1</name>
    <name evidence="2" type="ORF">FJT64_017704</name>
</gene>
<name>A0A6A4X648_AMPAM</name>
<proteinExistence type="predicted"/>
<feature type="region of interest" description="Disordered" evidence="1">
    <location>
        <begin position="1"/>
        <end position="38"/>
    </location>
</feature>
<dbReference type="InterPro" id="IPR033031">
    <property type="entry name" value="Scc2/Nipped-B"/>
</dbReference>
<dbReference type="GO" id="GO:0140588">
    <property type="term" value="P:chromatin looping"/>
    <property type="evidence" value="ECO:0007669"/>
    <property type="project" value="InterPro"/>
</dbReference>
<feature type="compositionally biased region" description="Basic and acidic residues" evidence="1">
    <location>
        <begin position="1"/>
        <end position="15"/>
    </location>
</feature>
<dbReference type="Proteomes" id="UP000440578">
    <property type="component" value="Unassembled WGS sequence"/>
</dbReference>
<protein>
    <submittedName>
        <fullName evidence="2">Nipped-B-like protein</fullName>
    </submittedName>
</protein>
<reference evidence="2 3" key="1">
    <citation type="submission" date="2019-07" db="EMBL/GenBank/DDBJ databases">
        <title>Draft genome assembly of a fouling barnacle, Amphibalanus amphitrite (Darwin, 1854): The first reference genome for Thecostraca.</title>
        <authorList>
            <person name="Kim W."/>
        </authorList>
    </citation>
    <scope>NUCLEOTIDE SEQUENCE [LARGE SCALE GENOMIC DNA]</scope>
    <source>
        <strain evidence="2">SNU_AA5</strain>
        <tissue evidence="2">Soma without cirri and trophi</tissue>
    </source>
</reference>
<keyword evidence="3" id="KW-1185">Reference proteome</keyword>
<dbReference type="GO" id="GO:0003682">
    <property type="term" value="F:chromatin binding"/>
    <property type="evidence" value="ECO:0007669"/>
    <property type="project" value="TreeGrafter"/>
</dbReference>
<evidence type="ECO:0000313" key="3">
    <source>
        <dbReference type="Proteomes" id="UP000440578"/>
    </source>
</evidence>
<dbReference type="PANTHER" id="PTHR21704">
    <property type="entry name" value="NIPPED-B-LIKE PROTEIN DELANGIN SCC2-RELATED"/>
    <property type="match status" value="1"/>
</dbReference>
<dbReference type="EMBL" id="VIIS01000236">
    <property type="protein sequence ID" value="KAF0311484.1"/>
    <property type="molecule type" value="Genomic_DNA"/>
</dbReference>
<dbReference type="GO" id="GO:1990414">
    <property type="term" value="P:replication-born double-strand break repair via sister chromatid exchange"/>
    <property type="evidence" value="ECO:0007669"/>
    <property type="project" value="TreeGrafter"/>
</dbReference>
<dbReference type="GO" id="GO:0034087">
    <property type="term" value="P:establishment of mitotic sister chromatid cohesion"/>
    <property type="evidence" value="ECO:0007669"/>
    <property type="project" value="TreeGrafter"/>
</dbReference>
<dbReference type="OrthoDB" id="418242at2759"/>
<dbReference type="PANTHER" id="PTHR21704:SF18">
    <property type="entry name" value="NIPPED-B-LIKE PROTEIN"/>
    <property type="match status" value="1"/>
</dbReference>
<dbReference type="GO" id="GO:0071169">
    <property type="term" value="P:establishment of protein localization to chromatin"/>
    <property type="evidence" value="ECO:0007669"/>
    <property type="project" value="TreeGrafter"/>
</dbReference>
<sequence>MELKHCSVEPAEKEERKRKRQDADNQQEEDAESAAKRIKREEELVERIKNSKRFERRLVPTLEKLSAEELMETNTYQRFNQSLELILDGAEELDLMAEQDEDDDVPQEALIQKYRLQELVSEAAKLKSLGAMESVPPERLVRALGILEMNVRDGAQITPLGEADDGEEESRLWMEIAMERVARGADASLVIMYILTSPGMPKRVYLEDCIERVVKFMKFQLQNTVYPAFDPVYRAPSKKGGGSSSAKKKRAHAKDVRDRSILSLYNKLRELVALTAELLNIQVLTDTTVLQVSSLGVAPFFVENISELQLSALKLVTTVSHRGGGTGRDGGRGRTGMVAA</sequence>
<comment type="caution">
    <text evidence="2">The sequence shown here is derived from an EMBL/GenBank/DDBJ whole genome shotgun (WGS) entry which is preliminary data.</text>
</comment>
<organism evidence="2 3">
    <name type="scientific">Amphibalanus amphitrite</name>
    <name type="common">Striped barnacle</name>
    <name type="synonym">Balanus amphitrite</name>
    <dbReference type="NCBI Taxonomy" id="1232801"/>
    <lineage>
        <taxon>Eukaryota</taxon>
        <taxon>Metazoa</taxon>
        <taxon>Ecdysozoa</taxon>
        <taxon>Arthropoda</taxon>
        <taxon>Crustacea</taxon>
        <taxon>Multicrustacea</taxon>
        <taxon>Cirripedia</taxon>
        <taxon>Thoracica</taxon>
        <taxon>Thoracicalcarea</taxon>
        <taxon>Balanomorpha</taxon>
        <taxon>Balanoidea</taxon>
        <taxon>Balanidae</taxon>
        <taxon>Amphibalaninae</taxon>
        <taxon>Amphibalanus</taxon>
    </lineage>
</organism>
<accession>A0A6A4X648</accession>
<dbReference type="AlphaFoldDB" id="A0A6A4X648"/>
<evidence type="ECO:0000313" key="2">
    <source>
        <dbReference type="EMBL" id="KAF0311484.1"/>
    </source>
</evidence>
<dbReference type="GO" id="GO:0090694">
    <property type="term" value="C:Scc2-Scc4 cohesin loading complex"/>
    <property type="evidence" value="ECO:0007669"/>
    <property type="project" value="TreeGrafter"/>
</dbReference>
<evidence type="ECO:0000256" key="1">
    <source>
        <dbReference type="SAM" id="MobiDB-lite"/>
    </source>
</evidence>
<dbReference type="GO" id="GO:0061775">
    <property type="term" value="F:cohesin loader activity"/>
    <property type="evidence" value="ECO:0007669"/>
    <property type="project" value="InterPro"/>
</dbReference>
<dbReference type="GO" id="GO:0010468">
    <property type="term" value="P:regulation of gene expression"/>
    <property type="evidence" value="ECO:0007669"/>
    <property type="project" value="InterPro"/>
</dbReference>